<accession>A0A485LQU4</accession>
<dbReference type="EMBL" id="VJMH01007333">
    <property type="protein sequence ID" value="KAF0684003.1"/>
    <property type="molecule type" value="Genomic_DNA"/>
</dbReference>
<dbReference type="EMBL" id="CAADRA010007359">
    <property type="protein sequence ID" value="VFU00639.1"/>
    <property type="molecule type" value="Genomic_DNA"/>
</dbReference>
<reference evidence="1" key="2">
    <citation type="submission" date="2019-06" db="EMBL/GenBank/DDBJ databases">
        <title>Genomics analysis of Aphanomyces spp. identifies a new class of oomycete effector associated with host adaptation.</title>
        <authorList>
            <person name="Gaulin E."/>
        </authorList>
    </citation>
    <scope>NUCLEOTIDE SEQUENCE</scope>
    <source>
        <strain evidence="1">CBS 578.67</strain>
    </source>
</reference>
<evidence type="ECO:0000313" key="1">
    <source>
        <dbReference type="EMBL" id="KAF0684003.1"/>
    </source>
</evidence>
<evidence type="ECO:0000313" key="3">
    <source>
        <dbReference type="Proteomes" id="UP000332933"/>
    </source>
</evidence>
<keyword evidence="3" id="KW-1185">Reference proteome</keyword>
<proteinExistence type="predicted"/>
<organism evidence="2 3">
    <name type="scientific">Aphanomyces stellatus</name>
    <dbReference type="NCBI Taxonomy" id="120398"/>
    <lineage>
        <taxon>Eukaryota</taxon>
        <taxon>Sar</taxon>
        <taxon>Stramenopiles</taxon>
        <taxon>Oomycota</taxon>
        <taxon>Saprolegniomycetes</taxon>
        <taxon>Saprolegniales</taxon>
        <taxon>Verrucalvaceae</taxon>
        <taxon>Aphanomyces</taxon>
    </lineage>
</organism>
<dbReference type="AlphaFoldDB" id="A0A485LQU4"/>
<dbReference type="Proteomes" id="UP000332933">
    <property type="component" value="Unassembled WGS sequence"/>
</dbReference>
<name>A0A485LQU4_9STRA</name>
<gene>
    <name evidence="2" type="primary">Aste57867_23996</name>
    <name evidence="1" type="ORF">As57867_023923</name>
    <name evidence="2" type="ORF">ASTE57867_23996</name>
</gene>
<reference evidence="2 3" key="1">
    <citation type="submission" date="2019-03" db="EMBL/GenBank/DDBJ databases">
        <authorList>
            <person name="Gaulin E."/>
            <person name="Dumas B."/>
        </authorList>
    </citation>
    <scope>NUCLEOTIDE SEQUENCE [LARGE SCALE GENOMIC DNA]</scope>
    <source>
        <strain evidence="2">CBS 568.67</strain>
    </source>
</reference>
<sequence>MTLTTAPCRDARSAKLTQSDAHKIETMQALHKVKWCASATTASLFEGYVLKAGPTKIGQHVRAAAPATTTASSAARDKRAKSDRFNASLLAHDMLCYLLACGTVKMENLTTLDAEIDAIMALHSGASPACGN</sequence>
<evidence type="ECO:0000313" key="2">
    <source>
        <dbReference type="EMBL" id="VFU00639.1"/>
    </source>
</evidence>
<protein>
    <submittedName>
        <fullName evidence="2">Aste57867_23996 protein</fullName>
    </submittedName>
</protein>